<evidence type="ECO:0000313" key="2">
    <source>
        <dbReference type="EMBL" id="SEJ29825.1"/>
    </source>
</evidence>
<sequence length="66" mass="7051">MSKGIKIIKGISKWVRESVGPDAENRGPDSTENDESEDEDNGQSSDHDSPVCCSASSNSELTVLDP</sequence>
<organism evidence="2 3">
    <name type="scientific">Halohasta litchfieldiae</name>
    <dbReference type="NCBI Taxonomy" id="1073996"/>
    <lineage>
        <taxon>Archaea</taxon>
        <taxon>Methanobacteriati</taxon>
        <taxon>Methanobacteriota</taxon>
        <taxon>Stenosarchaea group</taxon>
        <taxon>Halobacteria</taxon>
        <taxon>Halobacteriales</taxon>
        <taxon>Haloferacaceae</taxon>
        <taxon>Halohasta</taxon>
    </lineage>
</organism>
<feature type="compositionally biased region" description="Acidic residues" evidence="1">
    <location>
        <begin position="31"/>
        <end position="41"/>
    </location>
</feature>
<evidence type="ECO:0000256" key="1">
    <source>
        <dbReference type="SAM" id="MobiDB-lite"/>
    </source>
</evidence>
<dbReference type="Proteomes" id="UP000198888">
    <property type="component" value="Unassembled WGS sequence"/>
</dbReference>
<dbReference type="GeneID" id="43932709"/>
<keyword evidence="3" id="KW-1185">Reference proteome</keyword>
<proteinExistence type="predicted"/>
<evidence type="ECO:0000313" key="3">
    <source>
        <dbReference type="Proteomes" id="UP000198888"/>
    </source>
</evidence>
<gene>
    <name evidence="2" type="ORF">SAMN05444271_1425</name>
</gene>
<dbReference type="STRING" id="1073996.SAMN05444271_1425"/>
<reference evidence="2 3" key="1">
    <citation type="submission" date="2016-10" db="EMBL/GenBank/DDBJ databases">
        <authorList>
            <person name="de Groot N.N."/>
        </authorList>
    </citation>
    <scope>NUCLEOTIDE SEQUENCE [LARGE SCALE GENOMIC DNA]</scope>
    <source>
        <strain evidence="2 3">DSM 22187</strain>
    </source>
</reference>
<feature type="region of interest" description="Disordered" evidence="1">
    <location>
        <begin position="1"/>
        <end position="66"/>
    </location>
</feature>
<accession>A0A1H6XZ43</accession>
<protein>
    <submittedName>
        <fullName evidence="2">Uncharacterized protein</fullName>
    </submittedName>
</protein>
<feature type="compositionally biased region" description="Low complexity" evidence="1">
    <location>
        <begin position="1"/>
        <end position="13"/>
    </location>
</feature>
<dbReference type="AlphaFoldDB" id="A0A1H6XZ43"/>
<dbReference type="EMBL" id="FNYR01000042">
    <property type="protein sequence ID" value="SEJ29825.1"/>
    <property type="molecule type" value="Genomic_DNA"/>
</dbReference>
<dbReference type="KEGG" id="hae:halTADL_0046"/>
<accession>A0A2H4PXN8</accession>
<name>A0A1H6XZ43_9EURY</name>
<dbReference type="RefSeq" id="WP_143054190.1">
    <property type="nucleotide sequence ID" value="NZ_CP024845.1"/>
</dbReference>
<feature type="compositionally biased region" description="Polar residues" evidence="1">
    <location>
        <begin position="54"/>
        <end position="66"/>
    </location>
</feature>